<sequence>MQSALPCVLDPSQYIIDEYQTGMSLRLSATIDTTPTAFSYPHNNLTQTPHNNHSLSIDTHTQSLPLHCKQQPHFRQLTQPGTGADKRLTLAILLTTDAYSKKWVIGPARGQDKQAHRITKNTDIYTDRNDPTKIKHHCLLNPSPLVRVNFCITHNGP</sequence>
<dbReference type="EMBL" id="OW240920">
    <property type="protein sequence ID" value="CAH2316646.1"/>
    <property type="molecule type" value="Genomic_DNA"/>
</dbReference>
<organism evidence="1 2">
    <name type="scientific">Pelobates cultripes</name>
    <name type="common">Western spadefoot toad</name>
    <dbReference type="NCBI Taxonomy" id="61616"/>
    <lineage>
        <taxon>Eukaryota</taxon>
        <taxon>Metazoa</taxon>
        <taxon>Chordata</taxon>
        <taxon>Craniata</taxon>
        <taxon>Vertebrata</taxon>
        <taxon>Euteleostomi</taxon>
        <taxon>Amphibia</taxon>
        <taxon>Batrachia</taxon>
        <taxon>Anura</taxon>
        <taxon>Pelobatoidea</taxon>
        <taxon>Pelobatidae</taxon>
        <taxon>Pelobates</taxon>
    </lineage>
</organism>
<dbReference type="Proteomes" id="UP001295444">
    <property type="component" value="Chromosome 09"/>
</dbReference>
<keyword evidence="2" id="KW-1185">Reference proteome</keyword>
<dbReference type="AlphaFoldDB" id="A0AAD1WLW6"/>
<name>A0AAD1WLW6_PELCU</name>
<accession>A0AAD1WLW6</accession>
<evidence type="ECO:0000313" key="1">
    <source>
        <dbReference type="EMBL" id="CAH2316646.1"/>
    </source>
</evidence>
<gene>
    <name evidence="1" type="ORF">PECUL_23A014538</name>
</gene>
<reference evidence="1" key="1">
    <citation type="submission" date="2022-03" db="EMBL/GenBank/DDBJ databases">
        <authorList>
            <person name="Alioto T."/>
            <person name="Alioto T."/>
            <person name="Gomez Garrido J."/>
        </authorList>
    </citation>
    <scope>NUCLEOTIDE SEQUENCE</scope>
</reference>
<proteinExistence type="predicted"/>
<protein>
    <submittedName>
        <fullName evidence="1">Uncharacterized protein</fullName>
    </submittedName>
</protein>
<evidence type="ECO:0000313" key="2">
    <source>
        <dbReference type="Proteomes" id="UP001295444"/>
    </source>
</evidence>